<keyword evidence="1" id="KW-0808">Transferase</keyword>
<dbReference type="GO" id="GO:0004674">
    <property type="term" value="F:protein serine/threonine kinase activity"/>
    <property type="evidence" value="ECO:0007669"/>
    <property type="project" value="TreeGrafter"/>
</dbReference>
<dbReference type="Proteomes" id="UP000054279">
    <property type="component" value="Unassembled WGS sequence"/>
</dbReference>
<name>A0A0C9V8M5_SPHS4</name>
<evidence type="ECO:0000313" key="7">
    <source>
        <dbReference type="Proteomes" id="UP000054279"/>
    </source>
</evidence>
<keyword evidence="7" id="KW-1185">Reference proteome</keyword>
<proteinExistence type="predicted"/>
<keyword evidence="2" id="KW-0547">Nucleotide-binding</keyword>
<dbReference type="PROSITE" id="PS50011">
    <property type="entry name" value="PROTEIN_KINASE_DOM"/>
    <property type="match status" value="1"/>
</dbReference>
<evidence type="ECO:0000256" key="1">
    <source>
        <dbReference type="ARBA" id="ARBA00022679"/>
    </source>
</evidence>
<evidence type="ECO:0000313" key="6">
    <source>
        <dbReference type="EMBL" id="KIJ37862.1"/>
    </source>
</evidence>
<keyword evidence="3" id="KW-0418">Kinase</keyword>
<dbReference type="InterPro" id="IPR051681">
    <property type="entry name" value="Ser/Thr_Kinases-Pseudokinases"/>
</dbReference>
<dbReference type="Pfam" id="PF07714">
    <property type="entry name" value="PK_Tyr_Ser-Thr"/>
    <property type="match status" value="1"/>
</dbReference>
<dbReference type="PANTHER" id="PTHR44329:SF288">
    <property type="entry name" value="MITOGEN-ACTIVATED PROTEIN KINASE KINASE KINASE 20"/>
    <property type="match status" value="1"/>
</dbReference>
<dbReference type="Gene3D" id="1.10.510.10">
    <property type="entry name" value="Transferase(Phosphotransferase) domain 1"/>
    <property type="match status" value="1"/>
</dbReference>
<evidence type="ECO:0000256" key="2">
    <source>
        <dbReference type="ARBA" id="ARBA00022741"/>
    </source>
</evidence>
<dbReference type="GO" id="GO:0005524">
    <property type="term" value="F:ATP binding"/>
    <property type="evidence" value="ECO:0007669"/>
    <property type="project" value="UniProtKB-KW"/>
</dbReference>
<feature type="domain" description="Protein kinase" evidence="5">
    <location>
        <begin position="1"/>
        <end position="205"/>
    </location>
</feature>
<dbReference type="PANTHER" id="PTHR44329">
    <property type="entry name" value="SERINE/THREONINE-PROTEIN KINASE TNNI3K-RELATED"/>
    <property type="match status" value="1"/>
</dbReference>
<dbReference type="AlphaFoldDB" id="A0A0C9V8M5"/>
<accession>A0A0C9V8M5</accession>
<dbReference type="InterPro" id="IPR001245">
    <property type="entry name" value="Ser-Thr/Tyr_kinase_cat_dom"/>
</dbReference>
<reference evidence="6 7" key="1">
    <citation type="submission" date="2014-06" db="EMBL/GenBank/DDBJ databases">
        <title>Evolutionary Origins and Diversification of the Mycorrhizal Mutualists.</title>
        <authorList>
            <consortium name="DOE Joint Genome Institute"/>
            <consortium name="Mycorrhizal Genomics Consortium"/>
            <person name="Kohler A."/>
            <person name="Kuo A."/>
            <person name="Nagy L.G."/>
            <person name="Floudas D."/>
            <person name="Copeland A."/>
            <person name="Barry K.W."/>
            <person name="Cichocki N."/>
            <person name="Veneault-Fourrey C."/>
            <person name="LaButti K."/>
            <person name="Lindquist E.A."/>
            <person name="Lipzen A."/>
            <person name="Lundell T."/>
            <person name="Morin E."/>
            <person name="Murat C."/>
            <person name="Riley R."/>
            <person name="Ohm R."/>
            <person name="Sun H."/>
            <person name="Tunlid A."/>
            <person name="Henrissat B."/>
            <person name="Grigoriev I.V."/>
            <person name="Hibbett D.S."/>
            <person name="Martin F."/>
        </authorList>
    </citation>
    <scope>NUCLEOTIDE SEQUENCE [LARGE SCALE GENOMIC DNA]</scope>
    <source>
        <strain evidence="6 7">SS14</strain>
    </source>
</reference>
<dbReference type="InterPro" id="IPR000719">
    <property type="entry name" value="Prot_kinase_dom"/>
</dbReference>
<dbReference type="InterPro" id="IPR011009">
    <property type="entry name" value="Kinase-like_dom_sf"/>
</dbReference>
<protein>
    <recommendedName>
        <fullName evidence="5">Protein kinase domain-containing protein</fullName>
    </recommendedName>
</protein>
<keyword evidence="4" id="KW-0067">ATP-binding</keyword>
<evidence type="ECO:0000256" key="4">
    <source>
        <dbReference type="ARBA" id="ARBA00022840"/>
    </source>
</evidence>
<organism evidence="6 7">
    <name type="scientific">Sphaerobolus stellatus (strain SS14)</name>
    <dbReference type="NCBI Taxonomy" id="990650"/>
    <lineage>
        <taxon>Eukaryota</taxon>
        <taxon>Fungi</taxon>
        <taxon>Dikarya</taxon>
        <taxon>Basidiomycota</taxon>
        <taxon>Agaricomycotina</taxon>
        <taxon>Agaricomycetes</taxon>
        <taxon>Phallomycetidae</taxon>
        <taxon>Geastrales</taxon>
        <taxon>Sphaerobolaceae</taxon>
        <taxon>Sphaerobolus</taxon>
    </lineage>
</organism>
<dbReference type="SUPFAM" id="SSF56112">
    <property type="entry name" value="Protein kinase-like (PK-like)"/>
    <property type="match status" value="1"/>
</dbReference>
<dbReference type="HOGENOM" id="CLU_000288_7_18_1"/>
<evidence type="ECO:0000256" key="3">
    <source>
        <dbReference type="ARBA" id="ARBA00022777"/>
    </source>
</evidence>
<sequence length="205" mass="22764">WYTLKHENLVPLLGLSTDFGRFPAIISSWMVNGLLTIYLQSEDDYDTMELILGVGKGVAYLHSQGIVHSDIRGRSVLVDELGNACLADPGLLNVFLNGPLTNTIKTHETDRWKAPELLGKSPTGTTFASDVYAFTMTSLEILTKKDPFSDVSDDDLVANLVLSEHRPARPVDADVALWDLWAEGWAQDPTRRPVMQSYVDRLTAM</sequence>
<evidence type="ECO:0000259" key="5">
    <source>
        <dbReference type="PROSITE" id="PS50011"/>
    </source>
</evidence>
<dbReference type="OrthoDB" id="346907at2759"/>
<gene>
    <name evidence="6" type="ORF">M422DRAFT_177350</name>
</gene>
<dbReference type="EMBL" id="KN837165">
    <property type="protein sequence ID" value="KIJ37862.1"/>
    <property type="molecule type" value="Genomic_DNA"/>
</dbReference>
<feature type="non-terminal residue" evidence="6">
    <location>
        <position position="1"/>
    </location>
</feature>